<dbReference type="Proteomes" id="UP000062519">
    <property type="component" value="Chromosome 1"/>
</dbReference>
<proteinExistence type="predicted"/>
<evidence type="ECO:0000259" key="2">
    <source>
        <dbReference type="Pfam" id="PF08924"/>
    </source>
</evidence>
<accession>A0A1B4FJ01</accession>
<feature type="domain" description="Rv2525c-like glycoside hydrolase-like" evidence="2">
    <location>
        <begin position="43"/>
        <end position="160"/>
    </location>
</feature>
<dbReference type="Gene3D" id="3.20.20.80">
    <property type="entry name" value="Glycosidases"/>
    <property type="match status" value="1"/>
</dbReference>
<feature type="compositionally biased region" description="Polar residues" evidence="1">
    <location>
        <begin position="58"/>
        <end position="71"/>
    </location>
</feature>
<dbReference type="KEGG" id="buu:WS70_16250"/>
<dbReference type="SUPFAM" id="SSF51445">
    <property type="entry name" value="(Trans)glycosidases"/>
    <property type="match status" value="1"/>
</dbReference>
<protein>
    <recommendedName>
        <fullName evidence="2">Rv2525c-like glycoside hydrolase-like domain-containing protein</fullName>
    </recommendedName>
</protein>
<name>A0A1B4FJ01_9BURK</name>
<gene>
    <name evidence="3" type="ORF">WS70_16250</name>
</gene>
<keyword evidence="4" id="KW-1185">Reference proteome</keyword>
<dbReference type="AlphaFoldDB" id="A0A1B4FJ01"/>
<dbReference type="EMBL" id="CP013386">
    <property type="protein sequence ID" value="AOJ03675.1"/>
    <property type="molecule type" value="Genomic_DNA"/>
</dbReference>
<evidence type="ECO:0000313" key="4">
    <source>
        <dbReference type="Proteomes" id="UP000062519"/>
    </source>
</evidence>
<evidence type="ECO:0000313" key="3">
    <source>
        <dbReference type="EMBL" id="AOJ03675.1"/>
    </source>
</evidence>
<reference evidence="3 4" key="1">
    <citation type="submission" date="2015-12" db="EMBL/GenBank/DDBJ databases">
        <title>Diversity of Burkholderia near neighbor genomes.</title>
        <authorList>
            <person name="Sahl J."/>
            <person name="Wagner D."/>
            <person name="Keim P."/>
        </authorList>
    </citation>
    <scope>NUCLEOTIDE SEQUENCE [LARGE SCALE GENOMIC DNA]</scope>
    <source>
        <strain evidence="3 4">BDU6</strain>
    </source>
</reference>
<evidence type="ECO:0000256" key="1">
    <source>
        <dbReference type="SAM" id="MobiDB-lite"/>
    </source>
</evidence>
<organism evidence="3 4">
    <name type="scientific">Burkholderia mayonis</name>
    <dbReference type="NCBI Taxonomy" id="1385591"/>
    <lineage>
        <taxon>Bacteria</taxon>
        <taxon>Pseudomonadati</taxon>
        <taxon>Pseudomonadota</taxon>
        <taxon>Betaproteobacteria</taxon>
        <taxon>Burkholderiales</taxon>
        <taxon>Burkholderiaceae</taxon>
        <taxon>Burkholderia</taxon>
        <taxon>pseudomallei group</taxon>
    </lineage>
</organism>
<dbReference type="RefSeq" id="WP_059469371.1">
    <property type="nucleotide sequence ID" value="NZ_CP013386.1"/>
</dbReference>
<sequence length="217" mass="23973">MTFYAGFDIDEFPGLDQLAWLKKATNLSWCGYPLADQWKGRRKDLIKQGWGLLPVYKSQPTDPTDSNPEQQGKTDGEQAADLMRKEGFPRSAYVFIDWKSSSLPDNAETYLRAWADAVQKNGYMPGVHCSTALASSITSRMDKAAAKPRIWATKTPTDEPHLYSGAVSDFPAKDPADSGYSTATAWQYQTNAVLMLWTMQVDLSSSTLENPSAPSAS</sequence>
<dbReference type="InterPro" id="IPR015020">
    <property type="entry name" value="Rv2525c-like_Glyco_Hydro-like"/>
</dbReference>
<dbReference type="InterPro" id="IPR017853">
    <property type="entry name" value="GH"/>
</dbReference>
<dbReference type="Pfam" id="PF08924">
    <property type="entry name" value="Rv2525c_GlyHyd-like"/>
    <property type="match status" value="1"/>
</dbReference>
<feature type="region of interest" description="Disordered" evidence="1">
    <location>
        <begin position="57"/>
        <end position="77"/>
    </location>
</feature>